<dbReference type="GO" id="GO:0004222">
    <property type="term" value="F:metalloendopeptidase activity"/>
    <property type="evidence" value="ECO:0007669"/>
    <property type="project" value="TreeGrafter"/>
</dbReference>
<name>A0A346XRW5_9ACTN</name>
<evidence type="ECO:0000313" key="2">
    <source>
        <dbReference type="EMBL" id="AXV04962.1"/>
    </source>
</evidence>
<dbReference type="SUPFAM" id="SSF51261">
    <property type="entry name" value="Duplicated hybrid motif"/>
    <property type="match status" value="1"/>
</dbReference>
<proteinExistence type="predicted"/>
<evidence type="ECO:0000256" key="1">
    <source>
        <dbReference type="SAM" id="SignalP"/>
    </source>
</evidence>
<sequence length="252" mass="26750">MPVLRRLSMSLLFAVMALLPSAASALPLGPTVPSTSQTDSMTAESDGAPDAYEGIFFPVRLPLDAMDNTWGAPRSGGRSHAGTDILAPQMAPAYATVDGEIMRARGEDCVEGQVCRDYYLAIAGDDGRGYLYIHLNDDTPDRPNGCDGLGGVEHAFAPRLVEELKERGTLEGVRVEAGEHIGYTGSSGNADCGVDHIHFEIWEAHDWGASGRVNPYDELVAAIDAGSTRHEVDDLGAPATRALLASQLAITQ</sequence>
<dbReference type="Proteomes" id="UP000264006">
    <property type="component" value="Chromosome"/>
</dbReference>
<keyword evidence="3" id="KW-1185">Reference proteome</keyword>
<accession>A0A346XRW5</accession>
<dbReference type="InterPro" id="IPR011055">
    <property type="entry name" value="Dup_hybrid_motif"/>
</dbReference>
<organism evidence="2 3">
    <name type="scientific">Euzebya pacifica</name>
    <dbReference type="NCBI Taxonomy" id="1608957"/>
    <lineage>
        <taxon>Bacteria</taxon>
        <taxon>Bacillati</taxon>
        <taxon>Actinomycetota</taxon>
        <taxon>Nitriliruptoria</taxon>
        <taxon>Euzebyales</taxon>
    </lineage>
</organism>
<dbReference type="EMBL" id="CP031165">
    <property type="protein sequence ID" value="AXV04962.1"/>
    <property type="molecule type" value="Genomic_DNA"/>
</dbReference>
<dbReference type="PANTHER" id="PTHR21666">
    <property type="entry name" value="PEPTIDASE-RELATED"/>
    <property type="match status" value="1"/>
</dbReference>
<dbReference type="CDD" id="cd12797">
    <property type="entry name" value="M23_peptidase"/>
    <property type="match status" value="1"/>
</dbReference>
<gene>
    <name evidence="2" type="ORF">DVS28_a0255</name>
</gene>
<dbReference type="KEGG" id="euz:DVS28_a0255"/>
<keyword evidence="1" id="KW-0732">Signal</keyword>
<reference evidence="2 3" key="1">
    <citation type="submission" date="2018-09" db="EMBL/GenBank/DDBJ databases">
        <title>Complete genome sequence of Euzebya sp. DY32-46 isolated from seawater of Pacific Ocean.</title>
        <authorList>
            <person name="Xu L."/>
            <person name="Wu Y.-H."/>
            <person name="Xu X.-W."/>
        </authorList>
    </citation>
    <scope>NUCLEOTIDE SEQUENCE [LARGE SCALE GENOMIC DNA]</scope>
    <source>
        <strain evidence="2 3">DY32-46</strain>
    </source>
</reference>
<dbReference type="RefSeq" id="WP_114589833.1">
    <property type="nucleotide sequence ID" value="NZ_CP031165.1"/>
</dbReference>
<protein>
    <submittedName>
        <fullName evidence="2">Peptidase, M23/M37 family</fullName>
    </submittedName>
</protein>
<dbReference type="PANTHER" id="PTHR21666:SF268">
    <property type="entry name" value="PEPTIDASE M23 DOMAIN-CONTAINING PROTEIN"/>
    <property type="match status" value="1"/>
</dbReference>
<evidence type="ECO:0000313" key="3">
    <source>
        <dbReference type="Proteomes" id="UP000264006"/>
    </source>
</evidence>
<feature type="chain" id="PRO_5016823802" evidence="1">
    <location>
        <begin position="26"/>
        <end position="252"/>
    </location>
</feature>
<dbReference type="AlphaFoldDB" id="A0A346XRW5"/>
<feature type="signal peptide" evidence="1">
    <location>
        <begin position="1"/>
        <end position="25"/>
    </location>
</feature>
<dbReference type="Gene3D" id="2.70.70.10">
    <property type="entry name" value="Glucose Permease (Domain IIA)"/>
    <property type="match status" value="1"/>
</dbReference>
<dbReference type="OrthoDB" id="1099523at2"/>
<dbReference type="InterPro" id="IPR050570">
    <property type="entry name" value="Cell_wall_metabolism_enzyme"/>
</dbReference>